<dbReference type="SUPFAM" id="SSF54427">
    <property type="entry name" value="NTF2-like"/>
    <property type="match status" value="1"/>
</dbReference>
<organism evidence="3 4">
    <name type="scientific">Niabella pedocola</name>
    <dbReference type="NCBI Taxonomy" id="1752077"/>
    <lineage>
        <taxon>Bacteria</taxon>
        <taxon>Pseudomonadati</taxon>
        <taxon>Bacteroidota</taxon>
        <taxon>Chitinophagia</taxon>
        <taxon>Chitinophagales</taxon>
        <taxon>Chitinophagaceae</taxon>
        <taxon>Niabella</taxon>
    </lineage>
</organism>
<feature type="compositionally biased region" description="Basic and acidic residues" evidence="1">
    <location>
        <begin position="152"/>
        <end position="165"/>
    </location>
</feature>
<dbReference type="EMBL" id="JAJNEC010000003">
    <property type="protein sequence ID" value="MCD2421485.1"/>
    <property type="molecule type" value="Genomic_DNA"/>
</dbReference>
<dbReference type="Gene3D" id="3.10.450.50">
    <property type="match status" value="1"/>
</dbReference>
<comment type="caution">
    <text evidence="3">The sequence shown here is derived from an EMBL/GenBank/DDBJ whole genome shotgun (WGS) entry which is preliminary data.</text>
</comment>
<evidence type="ECO:0000313" key="4">
    <source>
        <dbReference type="Proteomes" id="UP001199816"/>
    </source>
</evidence>
<dbReference type="InterPro" id="IPR032710">
    <property type="entry name" value="NTF2-like_dom_sf"/>
</dbReference>
<evidence type="ECO:0000313" key="3">
    <source>
        <dbReference type="EMBL" id="MCD2421485.1"/>
    </source>
</evidence>
<accession>A0ABS8PK65</accession>
<sequence length="165" mass="19819">MFFTAFKNLDHQAMNALYSDDIVYSDPLFGMLEGEAVRDKWELLFQDIRDFRLTVIKTEEIDHEYATCQWKATWQCARSKKQFIFEAKSFMRFSGNQIIEHSDGFSLTKWIVQAYGLKGQLFGWLNFMKRRVQREYRQRLIQFSNSKPPVPPEDKRRYRSDSFDQ</sequence>
<dbReference type="InterPro" id="IPR037401">
    <property type="entry name" value="SnoaL-like"/>
</dbReference>
<name>A0ABS8PK65_9BACT</name>
<proteinExistence type="predicted"/>
<dbReference type="RefSeq" id="WP_231002391.1">
    <property type="nucleotide sequence ID" value="NZ_JAJNEC010000003.1"/>
</dbReference>
<feature type="domain" description="SnoaL-like" evidence="2">
    <location>
        <begin position="2"/>
        <end position="101"/>
    </location>
</feature>
<dbReference type="Proteomes" id="UP001199816">
    <property type="component" value="Unassembled WGS sequence"/>
</dbReference>
<keyword evidence="4" id="KW-1185">Reference proteome</keyword>
<reference evidence="3 4" key="1">
    <citation type="submission" date="2021-11" db="EMBL/GenBank/DDBJ databases">
        <title>Genomic of Niabella pedocola.</title>
        <authorList>
            <person name="Wu T."/>
        </authorList>
    </citation>
    <scope>NUCLEOTIDE SEQUENCE [LARGE SCALE GENOMIC DNA]</scope>
    <source>
        <strain evidence="3 4">JCM 31011</strain>
    </source>
</reference>
<feature type="region of interest" description="Disordered" evidence="1">
    <location>
        <begin position="144"/>
        <end position="165"/>
    </location>
</feature>
<gene>
    <name evidence="3" type="ORF">LQ567_01840</name>
</gene>
<dbReference type="Pfam" id="PF12680">
    <property type="entry name" value="SnoaL_2"/>
    <property type="match status" value="1"/>
</dbReference>
<evidence type="ECO:0000259" key="2">
    <source>
        <dbReference type="Pfam" id="PF12680"/>
    </source>
</evidence>
<evidence type="ECO:0000256" key="1">
    <source>
        <dbReference type="SAM" id="MobiDB-lite"/>
    </source>
</evidence>
<protein>
    <submittedName>
        <fullName evidence="3">Nuclear transport factor 2 family protein</fullName>
    </submittedName>
</protein>